<feature type="compositionally biased region" description="Basic and acidic residues" evidence="1">
    <location>
        <begin position="57"/>
        <end position="69"/>
    </location>
</feature>
<dbReference type="KEGG" id="paqt:E8L99_16590"/>
<name>A0A4D7QHK7_9HYPH</name>
<organism evidence="2 3">
    <name type="scientific">Phreatobacter aquaticus</name>
    <dbReference type="NCBI Taxonomy" id="2570229"/>
    <lineage>
        <taxon>Bacteria</taxon>
        <taxon>Pseudomonadati</taxon>
        <taxon>Pseudomonadota</taxon>
        <taxon>Alphaproteobacteria</taxon>
        <taxon>Hyphomicrobiales</taxon>
        <taxon>Phreatobacteraceae</taxon>
        <taxon>Phreatobacter</taxon>
    </lineage>
</organism>
<evidence type="ECO:0000256" key="1">
    <source>
        <dbReference type="SAM" id="MobiDB-lite"/>
    </source>
</evidence>
<sequence length="120" mass="12943">MTLQIDGLDLDHDAARRLADSPAGRALTSAVQAFAAALPLDALRKHHDELREIIERHERAEEEAARRAEPQPQPGKVRLEISPASDPGTHGFILETSSDLVIAAIEGDPGAAWNITVRGL</sequence>
<dbReference type="Proteomes" id="UP000298588">
    <property type="component" value="Chromosome"/>
</dbReference>
<accession>A0A4D7QHK7</accession>
<gene>
    <name evidence="2" type="ORF">E8L99_16590</name>
</gene>
<evidence type="ECO:0000313" key="2">
    <source>
        <dbReference type="EMBL" id="QCK87260.1"/>
    </source>
</evidence>
<feature type="region of interest" description="Disordered" evidence="1">
    <location>
        <begin position="57"/>
        <end position="90"/>
    </location>
</feature>
<keyword evidence="3" id="KW-1185">Reference proteome</keyword>
<proteinExistence type="predicted"/>
<reference evidence="2 3" key="1">
    <citation type="submission" date="2019-04" db="EMBL/GenBank/DDBJ databases">
        <title>Phreatobacter aquaticus sp. nov.</title>
        <authorList>
            <person name="Choi A."/>
            <person name="Baek K."/>
        </authorList>
    </citation>
    <scope>NUCLEOTIDE SEQUENCE [LARGE SCALE GENOMIC DNA]</scope>
    <source>
        <strain evidence="2 3">NMCR1094</strain>
    </source>
</reference>
<protein>
    <submittedName>
        <fullName evidence="2">Uncharacterized protein</fullName>
    </submittedName>
</protein>
<dbReference type="RefSeq" id="WP_137100589.1">
    <property type="nucleotide sequence ID" value="NZ_CP039865.1"/>
</dbReference>
<evidence type="ECO:0000313" key="3">
    <source>
        <dbReference type="Proteomes" id="UP000298588"/>
    </source>
</evidence>
<dbReference type="AlphaFoldDB" id="A0A4D7QHK7"/>
<dbReference type="EMBL" id="CP039865">
    <property type="protein sequence ID" value="QCK87260.1"/>
    <property type="molecule type" value="Genomic_DNA"/>
</dbReference>